<sequence length="182" mass="20806">RPRPEILLDPSCRKNRGIQHDVTGRLLCPAEFDWSDLVIRAKLRAGEENFDWLSSYHSRCFYEKYSPIADQLELGYLKSVLLIKVTSRSIAYAAVQLHFNLQTAASWAQIYGGFDYRGLYNYIVDFFDDAPGPLAKKRSKDLLDWWSGKIFPDAAVRRQSNTSASRKALRQQRAALEGEEAA</sequence>
<dbReference type="AlphaFoldDB" id="A0A0D2KD84"/>
<gene>
    <name evidence="1" type="ORF">HYPSUDRAFT_210405</name>
</gene>
<dbReference type="EMBL" id="KN818161">
    <property type="protein sequence ID" value="KJA12547.1"/>
    <property type="molecule type" value="Genomic_DNA"/>
</dbReference>
<evidence type="ECO:0000313" key="2">
    <source>
        <dbReference type="Proteomes" id="UP000054270"/>
    </source>
</evidence>
<dbReference type="Proteomes" id="UP000054270">
    <property type="component" value="Unassembled WGS sequence"/>
</dbReference>
<organism evidence="1 2">
    <name type="scientific">Hypholoma sublateritium (strain FD-334 SS-4)</name>
    <dbReference type="NCBI Taxonomy" id="945553"/>
    <lineage>
        <taxon>Eukaryota</taxon>
        <taxon>Fungi</taxon>
        <taxon>Dikarya</taxon>
        <taxon>Basidiomycota</taxon>
        <taxon>Agaricomycotina</taxon>
        <taxon>Agaricomycetes</taxon>
        <taxon>Agaricomycetidae</taxon>
        <taxon>Agaricales</taxon>
        <taxon>Agaricineae</taxon>
        <taxon>Strophariaceae</taxon>
        <taxon>Hypholoma</taxon>
    </lineage>
</organism>
<reference evidence="2" key="1">
    <citation type="submission" date="2014-04" db="EMBL/GenBank/DDBJ databases">
        <title>Evolutionary Origins and Diversification of the Mycorrhizal Mutualists.</title>
        <authorList>
            <consortium name="DOE Joint Genome Institute"/>
            <consortium name="Mycorrhizal Genomics Consortium"/>
            <person name="Kohler A."/>
            <person name="Kuo A."/>
            <person name="Nagy L.G."/>
            <person name="Floudas D."/>
            <person name="Copeland A."/>
            <person name="Barry K.W."/>
            <person name="Cichocki N."/>
            <person name="Veneault-Fourrey C."/>
            <person name="LaButti K."/>
            <person name="Lindquist E.A."/>
            <person name="Lipzen A."/>
            <person name="Lundell T."/>
            <person name="Morin E."/>
            <person name="Murat C."/>
            <person name="Riley R."/>
            <person name="Ohm R."/>
            <person name="Sun H."/>
            <person name="Tunlid A."/>
            <person name="Henrissat B."/>
            <person name="Grigoriev I.V."/>
            <person name="Hibbett D.S."/>
            <person name="Martin F."/>
        </authorList>
    </citation>
    <scope>NUCLEOTIDE SEQUENCE [LARGE SCALE GENOMIC DNA]</scope>
    <source>
        <strain evidence="2">FD-334 SS-4</strain>
    </source>
</reference>
<accession>A0A0D2KD84</accession>
<proteinExistence type="predicted"/>
<protein>
    <submittedName>
        <fullName evidence="1">Uncharacterized protein</fullName>
    </submittedName>
</protein>
<name>A0A0D2KD84_HYPSF</name>
<keyword evidence="2" id="KW-1185">Reference proteome</keyword>
<dbReference type="STRING" id="945553.A0A0D2KD84"/>
<dbReference type="InterPro" id="IPR046521">
    <property type="entry name" value="DUF6698"/>
</dbReference>
<feature type="non-terminal residue" evidence="1">
    <location>
        <position position="1"/>
    </location>
</feature>
<dbReference type="Pfam" id="PF20414">
    <property type="entry name" value="DUF6698"/>
    <property type="match status" value="1"/>
</dbReference>
<evidence type="ECO:0000313" key="1">
    <source>
        <dbReference type="EMBL" id="KJA12547.1"/>
    </source>
</evidence>
<dbReference type="OrthoDB" id="2662502at2759"/>
<dbReference type="OMA" id="DYQHIWI"/>